<evidence type="ECO:0000313" key="2">
    <source>
        <dbReference type="Proteomes" id="UP000324222"/>
    </source>
</evidence>
<protein>
    <submittedName>
        <fullName evidence="1">Uncharacterized protein</fullName>
    </submittedName>
</protein>
<name>A0A5B7JYK4_PORTR</name>
<dbReference type="AlphaFoldDB" id="A0A5B7JYK4"/>
<sequence length="97" mass="11041">MAWVFSAANLTCHRRPQARIAEEFGHLVLSDDNTDQAQVAQTDEMRRLTFWLHGGHLLAEVHCQEISFFLIIYCPVTICCFEGRDPLLGCGTMPILY</sequence>
<organism evidence="1 2">
    <name type="scientific">Portunus trituberculatus</name>
    <name type="common">Swimming crab</name>
    <name type="synonym">Neptunus trituberculatus</name>
    <dbReference type="NCBI Taxonomy" id="210409"/>
    <lineage>
        <taxon>Eukaryota</taxon>
        <taxon>Metazoa</taxon>
        <taxon>Ecdysozoa</taxon>
        <taxon>Arthropoda</taxon>
        <taxon>Crustacea</taxon>
        <taxon>Multicrustacea</taxon>
        <taxon>Malacostraca</taxon>
        <taxon>Eumalacostraca</taxon>
        <taxon>Eucarida</taxon>
        <taxon>Decapoda</taxon>
        <taxon>Pleocyemata</taxon>
        <taxon>Brachyura</taxon>
        <taxon>Eubrachyura</taxon>
        <taxon>Portunoidea</taxon>
        <taxon>Portunidae</taxon>
        <taxon>Portuninae</taxon>
        <taxon>Portunus</taxon>
    </lineage>
</organism>
<proteinExistence type="predicted"/>
<reference evidence="1 2" key="1">
    <citation type="submission" date="2019-05" db="EMBL/GenBank/DDBJ databases">
        <title>Another draft genome of Portunus trituberculatus and its Hox gene families provides insights of decapod evolution.</title>
        <authorList>
            <person name="Jeong J.-H."/>
            <person name="Song I."/>
            <person name="Kim S."/>
            <person name="Choi T."/>
            <person name="Kim D."/>
            <person name="Ryu S."/>
            <person name="Kim W."/>
        </authorList>
    </citation>
    <scope>NUCLEOTIDE SEQUENCE [LARGE SCALE GENOMIC DNA]</scope>
    <source>
        <tissue evidence="1">Muscle</tissue>
    </source>
</reference>
<gene>
    <name evidence="1" type="ORF">E2C01_094786</name>
</gene>
<evidence type="ECO:0000313" key="1">
    <source>
        <dbReference type="EMBL" id="MPC99376.1"/>
    </source>
</evidence>
<accession>A0A5B7JYK4</accession>
<comment type="caution">
    <text evidence="1">The sequence shown here is derived from an EMBL/GenBank/DDBJ whole genome shotgun (WGS) entry which is preliminary data.</text>
</comment>
<dbReference type="EMBL" id="VSRR010118105">
    <property type="protein sequence ID" value="MPC99376.1"/>
    <property type="molecule type" value="Genomic_DNA"/>
</dbReference>
<dbReference type="Proteomes" id="UP000324222">
    <property type="component" value="Unassembled WGS sequence"/>
</dbReference>
<keyword evidence="2" id="KW-1185">Reference proteome</keyword>